<dbReference type="InterPro" id="IPR000782">
    <property type="entry name" value="FAS1_domain"/>
</dbReference>
<evidence type="ECO:0000259" key="1">
    <source>
        <dbReference type="PROSITE" id="PS50213"/>
    </source>
</evidence>
<dbReference type="STRING" id="226506.SAMN04488519_10243"/>
<dbReference type="FunFam" id="2.30.180.10:FF:000032">
    <property type="entry name" value="Fasciclin domain-containing protein, putative"/>
    <property type="match status" value="1"/>
</dbReference>
<protein>
    <submittedName>
        <fullName evidence="2">Uncaracterized surface protein containing fasciclin (FAS1) repeats</fullName>
    </submittedName>
</protein>
<dbReference type="Proteomes" id="UP000199564">
    <property type="component" value="Unassembled WGS sequence"/>
</dbReference>
<dbReference type="SMART" id="SM00554">
    <property type="entry name" value="FAS1"/>
    <property type="match status" value="4"/>
</dbReference>
<dbReference type="InterPro" id="IPR036378">
    <property type="entry name" value="FAS1_dom_sf"/>
</dbReference>
<dbReference type="PANTHER" id="PTHR10900:SF77">
    <property type="entry name" value="FI19380P1"/>
    <property type="match status" value="1"/>
</dbReference>
<dbReference type="PROSITE" id="PS51257">
    <property type="entry name" value="PROKAR_LIPOPROTEIN"/>
    <property type="match status" value="1"/>
</dbReference>
<feature type="domain" description="FAS1" evidence="1">
    <location>
        <begin position="328"/>
        <end position="470"/>
    </location>
</feature>
<sequence length="621" mass="63388">MTKLFKYLFIGTALFSMFSCQEIVDADPIEGRTVVSVAQNEGLTTLVAAVQAVPGLESTLQSQSSITVFAPTNEAFAAALDAFGASDLNDLVAKLGGATNLQTVLGFHVVPTRILSSSLSGTSTVTTLAGQQLTVTRSIGGITVVDAQGNTANVLETDLQFQNGVMHIIDRVLLPSIELPKPNLVEAANEFGLSTLLSAVNAVDGLGNTLLSAGEITVFAPTNEAFAAALEVFGAADLNELVIKLGGVANLEKVLGFHVVPAVAFSGDLQASNTFTTVAGQDLLVEVSGGSVTVTDRLGRTVNVVAADIEIANGVVHVVDGVLLPDLMLPNVVEVATAAGLTTLIDAVTAADLGGALLGSDAITVFAPTNDAFGAALQAFGAANLSQLVTKIGGVENLQTVLGFHVVPAVAFSTDLNASNTFTTLAGQELTVTAGGSGVTVTDALGNTANVVTADVAISNGVVHVIDGVLLPEYNLPNVVEAATAANLSVLLDAVTAANLGQTLLDADEITVFAPTNQAFVNLLNALGFSSLQEMISNLGLEAVQKVLGFHVVPTTAFSFDLAEGTQMVTTLAGEDLMVTRSGNQVTVTDANGQTYNVVAADVAIENGVVHVIDGVLLPTL</sequence>
<dbReference type="Gene3D" id="2.30.180.10">
    <property type="entry name" value="FAS1 domain"/>
    <property type="match status" value="4"/>
</dbReference>
<proteinExistence type="predicted"/>
<accession>A0A1I5BUD7</accession>
<feature type="domain" description="FAS1" evidence="1">
    <location>
        <begin position="180"/>
        <end position="323"/>
    </location>
</feature>
<evidence type="ECO:0000313" key="3">
    <source>
        <dbReference type="Proteomes" id="UP000199564"/>
    </source>
</evidence>
<dbReference type="SUPFAM" id="SSF82153">
    <property type="entry name" value="FAS1 domain"/>
    <property type="match status" value="4"/>
</dbReference>
<evidence type="ECO:0000313" key="2">
    <source>
        <dbReference type="EMBL" id="SFN78376.1"/>
    </source>
</evidence>
<dbReference type="GO" id="GO:0005615">
    <property type="term" value="C:extracellular space"/>
    <property type="evidence" value="ECO:0007669"/>
    <property type="project" value="TreeGrafter"/>
</dbReference>
<feature type="domain" description="FAS1" evidence="1">
    <location>
        <begin position="475"/>
        <end position="617"/>
    </location>
</feature>
<name>A0A1I5BUD7_9BACT</name>
<reference evidence="3" key="1">
    <citation type="submission" date="2016-10" db="EMBL/GenBank/DDBJ databases">
        <authorList>
            <person name="Varghese N."/>
            <person name="Submissions S."/>
        </authorList>
    </citation>
    <scope>NUCLEOTIDE SEQUENCE [LARGE SCALE GENOMIC DNA]</scope>
    <source>
        <strain evidence="3">DSM 15282</strain>
    </source>
</reference>
<dbReference type="AlphaFoldDB" id="A0A1I5BUD7"/>
<dbReference type="InterPro" id="IPR050904">
    <property type="entry name" value="Adhesion/Biosynth-related"/>
</dbReference>
<dbReference type="PROSITE" id="PS50213">
    <property type="entry name" value="FAS1"/>
    <property type="match status" value="4"/>
</dbReference>
<dbReference type="EMBL" id="FOVW01000002">
    <property type="protein sequence ID" value="SFN78376.1"/>
    <property type="molecule type" value="Genomic_DNA"/>
</dbReference>
<feature type="domain" description="FAS1" evidence="1">
    <location>
        <begin position="30"/>
        <end position="173"/>
    </location>
</feature>
<dbReference type="RefSeq" id="WP_217643085.1">
    <property type="nucleotide sequence ID" value="NZ_FOVW01000002.1"/>
</dbReference>
<gene>
    <name evidence="2" type="ORF">SAMN04488519_10243</name>
</gene>
<dbReference type="Pfam" id="PF02469">
    <property type="entry name" value="Fasciclin"/>
    <property type="match status" value="4"/>
</dbReference>
<organism evidence="2 3">
    <name type="scientific">Algoriphagus ornithinivorans</name>
    <dbReference type="NCBI Taxonomy" id="226506"/>
    <lineage>
        <taxon>Bacteria</taxon>
        <taxon>Pseudomonadati</taxon>
        <taxon>Bacteroidota</taxon>
        <taxon>Cytophagia</taxon>
        <taxon>Cytophagales</taxon>
        <taxon>Cyclobacteriaceae</taxon>
        <taxon>Algoriphagus</taxon>
    </lineage>
</organism>
<keyword evidence="3" id="KW-1185">Reference proteome</keyword>
<dbReference type="PANTHER" id="PTHR10900">
    <property type="entry name" value="PERIOSTIN-RELATED"/>
    <property type="match status" value="1"/>
</dbReference>